<feature type="compositionally biased region" description="Basic residues" evidence="1">
    <location>
        <begin position="153"/>
        <end position="173"/>
    </location>
</feature>
<dbReference type="Gene3D" id="3.40.960.10">
    <property type="entry name" value="VSR Endonuclease"/>
    <property type="match status" value="1"/>
</dbReference>
<organism evidence="3 4">
    <name type="scientific">Methylobacterium haplocladii</name>
    <dbReference type="NCBI Taxonomy" id="1176176"/>
    <lineage>
        <taxon>Bacteria</taxon>
        <taxon>Pseudomonadati</taxon>
        <taxon>Pseudomonadota</taxon>
        <taxon>Alphaproteobacteria</taxon>
        <taxon>Hyphomicrobiales</taxon>
        <taxon>Methylobacteriaceae</taxon>
        <taxon>Methylobacterium</taxon>
    </lineage>
</organism>
<dbReference type="InterPro" id="IPR047216">
    <property type="entry name" value="Endonuclease_DUF559_bact"/>
</dbReference>
<protein>
    <recommendedName>
        <fullName evidence="2">DUF559 domain-containing protein</fullName>
    </recommendedName>
</protein>
<dbReference type="InterPro" id="IPR007569">
    <property type="entry name" value="DUF559"/>
</dbReference>
<evidence type="ECO:0000313" key="3">
    <source>
        <dbReference type="EMBL" id="GEP01067.1"/>
    </source>
</evidence>
<evidence type="ECO:0000256" key="1">
    <source>
        <dbReference type="SAM" id="MobiDB-lite"/>
    </source>
</evidence>
<name>A0A512ITN8_9HYPH</name>
<sequence>MPWSEAPVKPMTPRAAASARVLRQRLTEPDKRLWWHLRHRLPIAGTHFRRQVPIGQYVADFCCLSARLVIEVDGGGHSYDAKAADDARRTAVLEAGGYQVLRFTNGEVMREIDNVLDTIFAAITAGSPPHCGGVRGGGGAPELRLQRRQCSQPKKRLAAQRDTARRKRNHPHPRPLPARGRGEG</sequence>
<proteinExistence type="predicted"/>
<dbReference type="CDD" id="cd01038">
    <property type="entry name" value="Endonuclease_DUF559"/>
    <property type="match status" value="1"/>
</dbReference>
<dbReference type="PANTHER" id="PTHR38590:SF1">
    <property type="entry name" value="BLL0828 PROTEIN"/>
    <property type="match status" value="1"/>
</dbReference>
<dbReference type="EMBL" id="BJZT01000038">
    <property type="protein sequence ID" value="GEP01067.1"/>
    <property type="molecule type" value="Genomic_DNA"/>
</dbReference>
<comment type="caution">
    <text evidence="3">The sequence shown here is derived from an EMBL/GenBank/DDBJ whole genome shotgun (WGS) entry which is preliminary data.</text>
</comment>
<dbReference type="AlphaFoldDB" id="A0A512ITN8"/>
<evidence type="ECO:0000313" key="4">
    <source>
        <dbReference type="Proteomes" id="UP000321258"/>
    </source>
</evidence>
<keyword evidence="4" id="KW-1185">Reference proteome</keyword>
<evidence type="ECO:0000259" key="2">
    <source>
        <dbReference type="Pfam" id="PF04480"/>
    </source>
</evidence>
<gene>
    <name evidence="3" type="ORF">MHA02_34540</name>
</gene>
<feature type="domain" description="DUF559" evidence="2">
    <location>
        <begin position="15"/>
        <end position="123"/>
    </location>
</feature>
<accession>A0A512ITN8</accession>
<dbReference type="PANTHER" id="PTHR38590">
    <property type="entry name" value="BLL0828 PROTEIN"/>
    <property type="match status" value="1"/>
</dbReference>
<dbReference type="RefSeq" id="WP_210245084.1">
    <property type="nucleotide sequence ID" value="NZ_BJZT01000038.1"/>
</dbReference>
<dbReference type="InterPro" id="IPR011335">
    <property type="entry name" value="Restrct_endonuc-II-like"/>
</dbReference>
<dbReference type="SUPFAM" id="SSF52980">
    <property type="entry name" value="Restriction endonuclease-like"/>
    <property type="match status" value="1"/>
</dbReference>
<reference evidence="3 4" key="1">
    <citation type="submission" date="2019-07" db="EMBL/GenBank/DDBJ databases">
        <title>Whole genome shotgun sequence of Methylobacterium haplocladii NBRC 107714.</title>
        <authorList>
            <person name="Hosoyama A."/>
            <person name="Uohara A."/>
            <person name="Ohji S."/>
            <person name="Ichikawa N."/>
        </authorList>
    </citation>
    <scope>NUCLEOTIDE SEQUENCE [LARGE SCALE GENOMIC DNA]</scope>
    <source>
        <strain evidence="3 4">NBRC 107714</strain>
    </source>
</reference>
<dbReference type="Proteomes" id="UP000321258">
    <property type="component" value="Unassembled WGS sequence"/>
</dbReference>
<feature type="region of interest" description="Disordered" evidence="1">
    <location>
        <begin position="145"/>
        <end position="184"/>
    </location>
</feature>
<dbReference type="Pfam" id="PF04480">
    <property type="entry name" value="DUF559"/>
    <property type="match status" value="1"/>
</dbReference>